<dbReference type="HOGENOM" id="CLU_1751469_0_0_1"/>
<dbReference type="PANTHER" id="PTHR47507">
    <property type="entry name" value="BARRIER TO AUTOINTEGRATION FACTOR 2"/>
    <property type="match status" value="1"/>
</dbReference>
<dbReference type="InParanoid" id="K1QIT9"/>
<dbReference type="AlphaFoldDB" id="K1QIT9"/>
<dbReference type="GO" id="GO:0000793">
    <property type="term" value="C:condensed chromosome"/>
    <property type="evidence" value="ECO:0007669"/>
    <property type="project" value="TreeGrafter"/>
</dbReference>
<dbReference type="PANTHER" id="PTHR47507:SF6">
    <property type="entry name" value="BARRIER-TO-AUTOINTEGRATION FACTOR"/>
    <property type="match status" value="1"/>
</dbReference>
<dbReference type="GO" id="GO:0051276">
    <property type="term" value="P:chromosome organization"/>
    <property type="evidence" value="ECO:0007669"/>
    <property type="project" value="TreeGrafter"/>
</dbReference>
<dbReference type="InterPro" id="IPR036617">
    <property type="entry name" value="BAF_sf"/>
</dbReference>
<evidence type="ECO:0000313" key="3">
    <source>
        <dbReference type="EMBL" id="EKC33693.1"/>
    </source>
</evidence>
<organism evidence="3">
    <name type="scientific">Magallana gigas</name>
    <name type="common">Pacific oyster</name>
    <name type="synonym">Crassostrea gigas</name>
    <dbReference type="NCBI Taxonomy" id="29159"/>
    <lineage>
        <taxon>Eukaryota</taxon>
        <taxon>Metazoa</taxon>
        <taxon>Spiralia</taxon>
        <taxon>Lophotrochozoa</taxon>
        <taxon>Mollusca</taxon>
        <taxon>Bivalvia</taxon>
        <taxon>Autobranchia</taxon>
        <taxon>Pteriomorphia</taxon>
        <taxon>Ostreida</taxon>
        <taxon>Ostreoidea</taxon>
        <taxon>Ostreidae</taxon>
        <taxon>Magallana</taxon>
    </lineage>
</organism>
<name>K1QIT9_MAGGI</name>
<keyword evidence="2" id="KW-0539">Nucleus</keyword>
<dbReference type="InterPro" id="IPR051387">
    <property type="entry name" value="BAF"/>
</dbReference>
<dbReference type="GO" id="GO:0003677">
    <property type="term" value="F:DNA binding"/>
    <property type="evidence" value="ECO:0007669"/>
    <property type="project" value="InterPro"/>
</dbReference>
<dbReference type="SMART" id="SM01023">
    <property type="entry name" value="BAF"/>
    <property type="match status" value="1"/>
</dbReference>
<dbReference type="EMBL" id="JH819141">
    <property type="protein sequence ID" value="EKC33693.1"/>
    <property type="molecule type" value="Genomic_DNA"/>
</dbReference>
<gene>
    <name evidence="3" type="ORF">CGI_10020721</name>
</gene>
<protein>
    <submittedName>
        <fullName evidence="3">Barrier-to-autointegration factor</fullName>
    </submittedName>
</protein>
<sequence>MSATCKHDYFVRLTMGDKPVTVLPGIGRGNQKALRKEGYYKACQVFGRFLILDMSETKFKKWLVNVCGADTKSQTACYDGLKEWYNRNFNKSFGCLTSENEIVSDDAVVVEVKDVTDVELLQRLYRARYSERNVRHAIYPDKCNIMHIT</sequence>
<comment type="subcellular location">
    <subcellularLocation>
        <location evidence="1">Nucleus</location>
    </subcellularLocation>
</comment>
<evidence type="ECO:0000256" key="2">
    <source>
        <dbReference type="ARBA" id="ARBA00023242"/>
    </source>
</evidence>
<proteinExistence type="predicted"/>
<reference evidence="3" key="1">
    <citation type="journal article" date="2012" name="Nature">
        <title>The oyster genome reveals stress adaptation and complexity of shell formation.</title>
        <authorList>
            <person name="Zhang G."/>
            <person name="Fang X."/>
            <person name="Guo X."/>
            <person name="Li L."/>
            <person name="Luo R."/>
            <person name="Xu F."/>
            <person name="Yang P."/>
            <person name="Zhang L."/>
            <person name="Wang X."/>
            <person name="Qi H."/>
            <person name="Xiong Z."/>
            <person name="Que H."/>
            <person name="Xie Y."/>
            <person name="Holland P.W."/>
            <person name="Paps J."/>
            <person name="Zhu Y."/>
            <person name="Wu F."/>
            <person name="Chen Y."/>
            <person name="Wang J."/>
            <person name="Peng C."/>
            <person name="Meng J."/>
            <person name="Yang L."/>
            <person name="Liu J."/>
            <person name="Wen B."/>
            <person name="Zhang N."/>
            <person name="Huang Z."/>
            <person name="Zhu Q."/>
            <person name="Feng Y."/>
            <person name="Mount A."/>
            <person name="Hedgecock D."/>
            <person name="Xu Z."/>
            <person name="Liu Y."/>
            <person name="Domazet-Loso T."/>
            <person name="Du Y."/>
            <person name="Sun X."/>
            <person name="Zhang S."/>
            <person name="Liu B."/>
            <person name="Cheng P."/>
            <person name="Jiang X."/>
            <person name="Li J."/>
            <person name="Fan D."/>
            <person name="Wang W."/>
            <person name="Fu W."/>
            <person name="Wang T."/>
            <person name="Wang B."/>
            <person name="Zhang J."/>
            <person name="Peng Z."/>
            <person name="Li Y."/>
            <person name="Li N."/>
            <person name="Wang J."/>
            <person name="Chen M."/>
            <person name="He Y."/>
            <person name="Tan F."/>
            <person name="Song X."/>
            <person name="Zheng Q."/>
            <person name="Huang R."/>
            <person name="Yang H."/>
            <person name="Du X."/>
            <person name="Chen L."/>
            <person name="Yang M."/>
            <person name="Gaffney P.M."/>
            <person name="Wang S."/>
            <person name="Luo L."/>
            <person name="She Z."/>
            <person name="Ming Y."/>
            <person name="Huang W."/>
            <person name="Zhang S."/>
            <person name="Huang B."/>
            <person name="Zhang Y."/>
            <person name="Qu T."/>
            <person name="Ni P."/>
            <person name="Miao G."/>
            <person name="Wang J."/>
            <person name="Wang Q."/>
            <person name="Steinberg C.E."/>
            <person name="Wang H."/>
            <person name="Li N."/>
            <person name="Qian L."/>
            <person name="Zhang G."/>
            <person name="Li Y."/>
            <person name="Yang H."/>
            <person name="Liu X."/>
            <person name="Wang J."/>
            <person name="Yin Y."/>
            <person name="Wang J."/>
        </authorList>
    </citation>
    <scope>NUCLEOTIDE SEQUENCE [LARGE SCALE GENOMIC DNA]</scope>
    <source>
        <strain evidence="3">05x7-T-G4-1.051#20</strain>
    </source>
</reference>
<dbReference type="Pfam" id="PF02961">
    <property type="entry name" value="SAM_BAF"/>
    <property type="match status" value="1"/>
</dbReference>
<dbReference type="InterPro" id="IPR004122">
    <property type="entry name" value="BAF_prot"/>
</dbReference>
<accession>K1QIT9</accession>
<dbReference type="GO" id="GO:0005634">
    <property type="term" value="C:nucleus"/>
    <property type="evidence" value="ECO:0007669"/>
    <property type="project" value="UniProtKB-SubCell"/>
</dbReference>
<dbReference type="Gene3D" id="1.10.150.40">
    <property type="entry name" value="Barrier-to-autointegration factor, BAF"/>
    <property type="match status" value="1"/>
</dbReference>
<evidence type="ECO:0000256" key="1">
    <source>
        <dbReference type="ARBA" id="ARBA00004123"/>
    </source>
</evidence>
<dbReference type="SUPFAM" id="SSF47798">
    <property type="entry name" value="Barrier-to-autointegration factor, BAF"/>
    <property type="match status" value="1"/>
</dbReference>